<evidence type="ECO:0000313" key="3">
    <source>
        <dbReference type="EMBL" id="MFC4989100.1"/>
    </source>
</evidence>
<feature type="compositionally biased region" description="Low complexity" evidence="1">
    <location>
        <begin position="13"/>
        <end position="26"/>
    </location>
</feature>
<feature type="transmembrane region" description="Helical" evidence="2">
    <location>
        <begin position="50"/>
        <end position="72"/>
    </location>
</feature>
<reference evidence="3 4" key="1">
    <citation type="journal article" date="2019" name="Int. J. Syst. Evol. Microbiol.">
        <title>The Global Catalogue of Microorganisms (GCM) 10K type strain sequencing project: providing services to taxonomists for standard genome sequencing and annotation.</title>
        <authorList>
            <consortium name="The Broad Institute Genomics Platform"/>
            <consortium name="The Broad Institute Genome Sequencing Center for Infectious Disease"/>
            <person name="Wu L."/>
            <person name="Ma J."/>
        </authorList>
    </citation>
    <scope>NUCLEOTIDE SEQUENCE [LARGE SCALE GENOMIC DNA]</scope>
    <source>
        <strain evidence="3 4">CGMCC 1.15824</strain>
    </source>
</reference>
<name>A0ABD5QHP5_9EURY</name>
<accession>A0ABD5QHP5</accession>
<evidence type="ECO:0000256" key="1">
    <source>
        <dbReference type="SAM" id="MobiDB-lite"/>
    </source>
</evidence>
<feature type="region of interest" description="Disordered" evidence="1">
    <location>
        <begin position="1"/>
        <end position="27"/>
    </location>
</feature>
<feature type="transmembrane region" description="Helical" evidence="2">
    <location>
        <begin position="84"/>
        <end position="105"/>
    </location>
</feature>
<keyword evidence="2" id="KW-0472">Membrane</keyword>
<feature type="transmembrane region" description="Helical" evidence="2">
    <location>
        <begin position="160"/>
        <end position="181"/>
    </location>
</feature>
<gene>
    <name evidence="3" type="ORF">ACFPFO_15260</name>
</gene>
<dbReference type="RefSeq" id="WP_224829057.1">
    <property type="nucleotide sequence ID" value="NZ_JAIVEF010000014.1"/>
</dbReference>
<comment type="caution">
    <text evidence="3">The sequence shown here is derived from an EMBL/GenBank/DDBJ whole genome shotgun (WGS) entry which is preliminary data.</text>
</comment>
<proteinExistence type="predicted"/>
<keyword evidence="2" id="KW-0812">Transmembrane</keyword>
<sequence>MESGRSPGGSTYSTESPTGSSQSSESLNTLERTIALFREAMDTPYGKRTVALFVLIGVGFGFAGSLTLSLLLSGEGILDVTFRFVLGIIVLLLVLYFGTALAAVIATQARTTLDRSLIQMSLIDGASCYGGVFAITVLSLRVIRGAFSPIGAVKFGFGRGFVLSAATSILAGIIAPGVAWIDRRFMGVHGRPSEVGR</sequence>
<dbReference type="Proteomes" id="UP001595925">
    <property type="component" value="Unassembled WGS sequence"/>
</dbReference>
<evidence type="ECO:0000313" key="4">
    <source>
        <dbReference type="Proteomes" id="UP001595925"/>
    </source>
</evidence>
<dbReference type="EMBL" id="JBHSJG010000040">
    <property type="protein sequence ID" value="MFC4989100.1"/>
    <property type="molecule type" value="Genomic_DNA"/>
</dbReference>
<feature type="transmembrane region" description="Helical" evidence="2">
    <location>
        <begin position="117"/>
        <end position="140"/>
    </location>
</feature>
<evidence type="ECO:0000256" key="2">
    <source>
        <dbReference type="SAM" id="Phobius"/>
    </source>
</evidence>
<keyword evidence="4" id="KW-1185">Reference proteome</keyword>
<protein>
    <submittedName>
        <fullName evidence="3">Uncharacterized protein</fullName>
    </submittedName>
</protein>
<organism evidence="3 4">
    <name type="scientific">Saliphagus infecundisoli</name>
    <dbReference type="NCBI Taxonomy" id="1849069"/>
    <lineage>
        <taxon>Archaea</taxon>
        <taxon>Methanobacteriati</taxon>
        <taxon>Methanobacteriota</taxon>
        <taxon>Stenosarchaea group</taxon>
        <taxon>Halobacteria</taxon>
        <taxon>Halobacteriales</taxon>
        <taxon>Natrialbaceae</taxon>
        <taxon>Saliphagus</taxon>
    </lineage>
</organism>
<dbReference type="AlphaFoldDB" id="A0ABD5QHP5"/>
<keyword evidence="2" id="KW-1133">Transmembrane helix</keyword>